<evidence type="ECO:0000313" key="4">
    <source>
        <dbReference type="Proteomes" id="UP000239735"/>
    </source>
</evidence>
<feature type="compositionally biased region" description="Pro residues" evidence="1">
    <location>
        <begin position="220"/>
        <end position="230"/>
    </location>
</feature>
<keyword evidence="2" id="KW-0732">Signal</keyword>
<reference evidence="4" key="1">
    <citation type="submission" date="2018-02" db="EMBL/GenBank/DDBJ databases">
        <authorList>
            <person name="Hausmann B."/>
        </authorList>
    </citation>
    <scope>NUCLEOTIDE SEQUENCE [LARGE SCALE GENOMIC DNA]</scope>
    <source>
        <strain evidence="4">Peat soil MAG SbA5</strain>
    </source>
</reference>
<evidence type="ECO:0000313" key="3">
    <source>
        <dbReference type="EMBL" id="SPE27185.1"/>
    </source>
</evidence>
<dbReference type="EMBL" id="OKRB01000117">
    <property type="protein sequence ID" value="SPE27185.1"/>
    <property type="molecule type" value="Genomic_DNA"/>
</dbReference>
<protein>
    <submittedName>
        <fullName evidence="3">Uncharacterized protein</fullName>
    </submittedName>
</protein>
<name>A0A2N9LVK7_9BACT</name>
<dbReference type="OrthoDB" id="119744at2"/>
<sequence length="335" mass="36217">MKRTSLMLLALLLAPQLFADAGQRLIPAGALVSCTTGDGRISSKNTAIGDPVLCKVEHQRGDFLLPYGSYLGGEFAEYKDPGHFVGKGWMQLNFDRLYVGDTVVPIDAKVVDVPGYQIDAQGRILGKGHVARDITLWSIPVLWPIDLLMLPMRGPRPTLKTETAMTLRVMDDIQVPVVPEPQRDPYGLYQRGPQSYAPEPPPPTQEPDYGQQNGYAAPEQPMPPMEEQAPPPAMAYAPPVPAPVFVPYAPPVMVAPYPVFAYGGVFVGPRVGVIYGPRAYVGGPYVRGYAPRPYAPAVRSYAYGYAGRGFVAGGYAAHGPMMAMRGGVAVSGRMR</sequence>
<gene>
    <name evidence="3" type="ORF">SBA5_580064</name>
</gene>
<feature type="signal peptide" evidence="2">
    <location>
        <begin position="1"/>
        <end position="19"/>
    </location>
</feature>
<organism evidence="3 4">
    <name type="scientific">Candidatus Sulfuritelmatomonas gaucii</name>
    <dbReference type="NCBI Taxonomy" id="2043161"/>
    <lineage>
        <taxon>Bacteria</taxon>
        <taxon>Pseudomonadati</taxon>
        <taxon>Acidobacteriota</taxon>
        <taxon>Terriglobia</taxon>
        <taxon>Terriglobales</taxon>
        <taxon>Acidobacteriaceae</taxon>
        <taxon>Candidatus Sulfuritelmatomonas</taxon>
    </lineage>
</organism>
<dbReference type="Proteomes" id="UP000239735">
    <property type="component" value="Unassembled WGS sequence"/>
</dbReference>
<evidence type="ECO:0000256" key="2">
    <source>
        <dbReference type="SAM" id="SignalP"/>
    </source>
</evidence>
<accession>A0A2N9LVK7</accession>
<feature type="region of interest" description="Disordered" evidence="1">
    <location>
        <begin position="181"/>
        <end position="230"/>
    </location>
</feature>
<dbReference type="AlphaFoldDB" id="A0A2N9LVK7"/>
<feature type="chain" id="PRO_5014815612" evidence="2">
    <location>
        <begin position="20"/>
        <end position="335"/>
    </location>
</feature>
<evidence type="ECO:0000256" key="1">
    <source>
        <dbReference type="SAM" id="MobiDB-lite"/>
    </source>
</evidence>
<proteinExistence type="predicted"/>